<evidence type="ECO:0000313" key="1">
    <source>
        <dbReference type="EMBL" id="CAB5495149.1"/>
    </source>
</evidence>
<dbReference type="Proteomes" id="UP000635628">
    <property type="component" value="Unassembled WGS sequence"/>
</dbReference>
<sequence length="183" mass="19724">MSRIDILNAFEQEPQPLDFVLPSFLAGTVGALIAPGAAGKSYFALQACMSIACAVAGGDLLDLESKSGLVVYINAEDPEVIVKNRIFAIGKKLNQQAKESIAKNLFIEPMLGKQLDIVDDAQRKRIIGYCIGARLIVFDTLSRIHTLDENSNSHASQIIGMLEQIATEAGASVLFLSRIESSD</sequence>
<accession>A0ACA8ZMX5</accession>
<keyword evidence="2" id="KW-1185">Reference proteome</keyword>
<protein>
    <submittedName>
        <fullName evidence="1">Uncharacterized protein</fullName>
    </submittedName>
</protein>
<reference evidence="1" key="1">
    <citation type="submission" date="2020-05" db="EMBL/GenBank/DDBJ databases">
        <authorList>
            <person name="Petersen J."/>
            <person name="Sayavedra L."/>
        </authorList>
    </citation>
    <scope>NUCLEOTIDE SEQUENCE</scope>
    <source>
        <strain evidence="1">B azoricus SOX Menez Gwen</strain>
    </source>
</reference>
<organism evidence="1 2">
    <name type="scientific">Bathymodiolus azoricus thioautotrophic gill symbiont</name>
    <dbReference type="NCBI Taxonomy" id="235205"/>
    <lineage>
        <taxon>Bacteria</taxon>
        <taxon>Pseudomonadati</taxon>
        <taxon>Pseudomonadota</taxon>
        <taxon>Gammaproteobacteria</taxon>
        <taxon>sulfur-oxidizing symbionts</taxon>
    </lineage>
</organism>
<comment type="caution">
    <text evidence="1">The sequence shown here is derived from an EMBL/GenBank/DDBJ whole genome shotgun (WGS) entry which is preliminary data.</text>
</comment>
<name>A0ACA8ZMX5_9GAMM</name>
<evidence type="ECO:0000313" key="2">
    <source>
        <dbReference type="Proteomes" id="UP000635628"/>
    </source>
</evidence>
<dbReference type="EMBL" id="CAESAP020000049">
    <property type="protein sequence ID" value="CAB5495149.1"/>
    <property type="molecule type" value="Genomic_DNA"/>
</dbReference>
<gene>
    <name evidence="1" type="ORF">AZO1586R_189</name>
</gene>
<proteinExistence type="predicted"/>